<organism evidence="1 2">
    <name type="scientific">Palleronia pontilimi</name>
    <dbReference type="NCBI Taxonomy" id="1964209"/>
    <lineage>
        <taxon>Bacteria</taxon>
        <taxon>Pseudomonadati</taxon>
        <taxon>Pseudomonadota</taxon>
        <taxon>Alphaproteobacteria</taxon>
        <taxon>Rhodobacterales</taxon>
        <taxon>Roseobacteraceae</taxon>
        <taxon>Palleronia</taxon>
    </lineage>
</organism>
<proteinExistence type="predicted"/>
<dbReference type="Gene3D" id="2.60.120.620">
    <property type="entry name" value="q2cbj1_9rhob like domain"/>
    <property type="match status" value="1"/>
</dbReference>
<reference evidence="1" key="1">
    <citation type="submission" date="2020-12" db="EMBL/GenBank/DDBJ databases">
        <title>Bacterial taxonomy.</title>
        <authorList>
            <person name="Pan X."/>
        </authorList>
    </citation>
    <scope>NUCLEOTIDE SEQUENCE</scope>
    <source>
        <strain evidence="1">KCTC 52957</strain>
    </source>
</reference>
<evidence type="ECO:0000313" key="2">
    <source>
        <dbReference type="Proteomes" id="UP000642488"/>
    </source>
</evidence>
<accession>A0A934IF96</accession>
<comment type="caution">
    <text evidence="1">The sequence shown here is derived from an EMBL/GenBank/DDBJ whole genome shotgun (WGS) entry which is preliminary data.</text>
</comment>
<sequence>MSDTEDRGWRFFAPDAALRRWGNAALGPAKAALDASGDWRCGGTWCPGVDALPNTVDGAIAGVPLEGAAIRATGWTGPWHRAQLSCCLPGYPLQDADESDAQHRYRIRRDSAHLDGLLPFGPRRRRMLREPHAFVLGIGLAGQGPGAAPLVVWEGSQHILGPALSAVLRRHDPATWSDVDLTDLYQATRREIFDRCTRVEVPLTEGGAVLLHRHLLHGISPWRSDQAAPRTIAYFRPLLDDIADWAA</sequence>
<dbReference type="Proteomes" id="UP000642488">
    <property type="component" value="Unassembled WGS sequence"/>
</dbReference>
<gene>
    <name evidence="1" type="ORF">ILP92_04770</name>
</gene>
<evidence type="ECO:0008006" key="3">
    <source>
        <dbReference type="Google" id="ProtNLM"/>
    </source>
</evidence>
<keyword evidence="2" id="KW-1185">Reference proteome</keyword>
<protein>
    <recommendedName>
        <fullName evidence="3">Phytanoyl-CoA dioxygenase (PhyH)</fullName>
    </recommendedName>
</protein>
<dbReference type="AlphaFoldDB" id="A0A934IF96"/>
<dbReference type="SUPFAM" id="SSF51197">
    <property type="entry name" value="Clavaminate synthase-like"/>
    <property type="match status" value="1"/>
</dbReference>
<name>A0A934IF96_9RHOB</name>
<dbReference type="RefSeq" id="WP_198915216.1">
    <property type="nucleotide sequence ID" value="NZ_JAEKPD010000002.1"/>
</dbReference>
<dbReference type="EMBL" id="JAEKPD010000002">
    <property type="protein sequence ID" value="MBJ3762057.1"/>
    <property type="molecule type" value="Genomic_DNA"/>
</dbReference>
<evidence type="ECO:0000313" key="1">
    <source>
        <dbReference type="EMBL" id="MBJ3762057.1"/>
    </source>
</evidence>